<evidence type="ECO:0000313" key="4">
    <source>
        <dbReference type="EMBL" id="CAF1128861.1"/>
    </source>
</evidence>
<dbReference type="InterPro" id="IPR014352">
    <property type="entry name" value="FERM/acyl-CoA-bd_prot_sf"/>
</dbReference>
<dbReference type="SMART" id="SM00295">
    <property type="entry name" value="B41"/>
    <property type="match status" value="1"/>
</dbReference>
<dbReference type="PANTHER" id="PTHR45858:SF5">
    <property type="entry name" value="MOESIN_EZRIN_RADIXIN HOMOLOG 1"/>
    <property type="match status" value="1"/>
</dbReference>
<dbReference type="PROSITE" id="PS50057">
    <property type="entry name" value="FERM_3"/>
    <property type="match status" value="1"/>
</dbReference>
<evidence type="ECO:0000256" key="1">
    <source>
        <dbReference type="SAM" id="MobiDB-lite"/>
    </source>
</evidence>
<dbReference type="PROSITE" id="PS00660">
    <property type="entry name" value="FERM_1"/>
    <property type="match status" value="1"/>
</dbReference>
<dbReference type="EMBL" id="CAJNOU010000986">
    <property type="protein sequence ID" value="CAF1128861.1"/>
    <property type="molecule type" value="Genomic_DNA"/>
</dbReference>
<name>A0A814R4M0_9BILA</name>
<dbReference type="GO" id="GO:0005085">
    <property type="term" value="F:guanyl-nucleotide exchange factor activity"/>
    <property type="evidence" value="ECO:0007669"/>
    <property type="project" value="TreeGrafter"/>
</dbReference>
<dbReference type="CDD" id="cd14473">
    <property type="entry name" value="FERM_B-lobe"/>
    <property type="match status" value="1"/>
</dbReference>
<dbReference type="PRINTS" id="PR00935">
    <property type="entry name" value="BAND41"/>
</dbReference>
<dbReference type="PROSITE" id="PS50234">
    <property type="entry name" value="VWFA"/>
    <property type="match status" value="1"/>
</dbReference>
<comment type="caution">
    <text evidence="4">The sequence shown here is derived from an EMBL/GenBank/DDBJ whole genome shotgun (WGS) entry which is preliminary data.</text>
</comment>
<dbReference type="InterPro" id="IPR019747">
    <property type="entry name" value="FERM_CS"/>
</dbReference>
<dbReference type="Pfam" id="PF09379">
    <property type="entry name" value="FERM_N"/>
    <property type="match status" value="1"/>
</dbReference>
<dbReference type="SUPFAM" id="SSF47031">
    <property type="entry name" value="Second domain of FERM"/>
    <property type="match status" value="1"/>
</dbReference>
<feature type="compositionally biased region" description="Acidic residues" evidence="1">
    <location>
        <begin position="416"/>
        <end position="427"/>
    </location>
</feature>
<dbReference type="Pfam" id="PF09380">
    <property type="entry name" value="FERM_C"/>
    <property type="match status" value="1"/>
</dbReference>
<dbReference type="Proteomes" id="UP000663889">
    <property type="component" value="Unassembled WGS sequence"/>
</dbReference>
<dbReference type="FunFam" id="2.30.29.30:FF:000002">
    <property type="entry name" value="Band 4.1-like protein 5 isoform 1"/>
    <property type="match status" value="1"/>
</dbReference>
<gene>
    <name evidence="4" type="ORF">SEV965_LOCUS17302</name>
</gene>
<evidence type="ECO:0000313" key="5">
    <source>
        <dbReference type="Proteomes" id="UP000663889"/>
    </source>
</evidence>
<dbReference type="InterPro" id="IPR051835">
    <property type="entry name" value="RAC1-GEF"/>
</dbReference>
<evidence type="ECO:0008006" key="6">
    <source>
        <dbReference type="Google" id="ProtNLM"/>
    </source>
</evidence>
<dbReference type="AlphaFoldDB" id="A0A814R4M0"/>
<dbReference type="FunFam" id="1.20.80.10:FF:000005">
    <property type="entry name" value="FERM, RhoGEF and pleckstrin domain-containing protein 1"/>
    <property type="match status" value="1"/>
</dbReference>
<dbReference type="Gene3D" id="3.10.20.90">
    <property type="entry name" value="Phosphatidylinositol 3-kinase Catalytic Subunit, Chain A, domain 1"/>
    <property type="match status" value="1"/>
</dbReference>
<dbReference type="SUPFAM" id="SSF50729">
    <property type="entry name" value="PH domain-like"/>
    <property type="match status" value="1"/>
</dbReference>
<dbReference type="InterPro" id="IPR018979">
    <property type="entry name" value="FERM_N"/>
</dbReference>
<organism evidence="4 5">
    <name type="scientific">Rotaria sordida</name>
    <dbReference type="NCBI Taxonomy" id="392033"/>
    <lineage>
        <taxon>Eukaryota</taxon>
        <taxon>Metazoa</taxon>
        <taxon>Spiralia</taxon>
        <taxon>Gnathifera</taxon>
        <taxon>Rotifera</taxon>
        <taxon>Eurotatoria</taxon>
        <taxon>Bdelloidea</taxon>
        <taxon>Philodinida</taxon>
        <taxon>Philodinidae</taxon>
        <taxon>Rotaria</taxon>
    </lineage>
</organism>
<dbReference type="InterPro" id="IPR000299">
    <property type="entry name" value="FERM_domain"/>
</dbReference>
<dbReference type="InterPro" id="IPR036465">
    <property type="entry name" value="vWFA_dom_sf"/>
</dbReference>
<dbReference type="InterPro" id="IPR011993">
    <property type="entry name" value="PH-like_dom_sf"/>
</dbReference>
<dbReference type="SMART" id="SM01195">
    <property type="entry name" value="FA"/>
    <property type="match status" value="1"/>
</dbReference>
<dbReference type="SMART" id="SM01196">
    <property type="entry name" value="FERM_C"/>
    <property type="match status" value="1"/>
</dbReference>
<dbReference type="InterPro" id="IPR029071">
    <property type="entry name" value="Ubiquitin-like_domsf"/>
</dbReference>
<dbReference type="PANTHER" id="PTHR45858">
    <property type="entry name" value="FERM DOMAIN CONTAINING PROTEIN"/>
    <property type="match status" value="1"/>
</dbReference>
<dbReference type="InterPro" id="IPR041788">
    <property type="entry name" value="FARP1/FARP2/FRMD7_FERM_C"/>
</dbReference>
<feature type="compositionally biased region" description="Basic and acidic residues" evidence="1">
    <location>
        <begin position="402"/>
        <end position="415"/>
    </location>
</feature>
<dbReference type="Gene3D" id="2.30.29.30">
    <property type="entry name" value="Pleckstrin-homology domain (PH domain)/Phosphotyrosine-binding domain (PTB)"/>
    <property type="match status" value="1"/>
</dbReference>
<dbReference type="SUPFAM" id="SSF54236">
    <property type="entry name" value="Ubiquitin-like"/>
    <property type="match status" value="1"/>
</dbReference>
<dbReference type="InterPro" id="IPR019749">
    <property type="entry name" value="Band_41_domain"/>
</dbReference>
<sequence length="787" mass="90722">MTSTTTKTKTNKQIPCKIHMLDDQDLPFHIDPKATGQDLLNSVCNYIDLLERDYFGLEYLDSHRNVCWLESDKPILKQVTETKFSFCVKFYTPDPGQLEEEFTRYLYALQIKRDLAIGALLCSDNTASLLASYIVQAEIGDYLESYNNNPNYFNNHKYFPHQTVEHEIRIMNFHKNHLGQSPADADLNLLDIARKVELYGIKMHLAKDHEQVNLNLSVAHMGILVFQNITKINTFSWAKIRKLSFKRKKFLIKLQPEGYGYYKDTVEFYFDTRDECKNFWKKCIEYHAFFRCVTIQRSQRSKNKLLAGGSSFRYHGRTQKEIVEYARENYMKNRAFTRSYSNTRTVAPIINRTHRSPGSTMKTSDTIESVRHHHKNPLGLLSDATNVYQQLYYDDSSTHGSRTLDSKFSRDKYDLSDEQNTDEDEDEHIQKPTNGLSSSSPTHIRRSSEPVHVDDNHSSLIQHPIDQIDKEDSATSLSTSTSLQQHRHQISGFVNNHRPIPAVTCSIPSRKSSTSEQQLVSTAQRLSLSKPTTIINNNNNNIDMQSPTKTVPMEENVFPSVPSSYVSIQPMSKTEESIIDNTKTRVIPIIHEHRFPTIPMNIIESRTTAFHQQSQFNTIFDISGDALREALNVQWRLNNDNDLIFNEKLVILITDGAPNGLFTPLNGADPWIISNEFHRENITLVVVGVAESINECDDFYCALAQNTGGQYIPLVNAKDILENVIQGVINKETTFHQCFRYVRMEEIEKNSSFKYSYVKDRVIGMINECRTMDDIRNLFFNHRLSTY</sequence>
<dbReference type="Gene3D" id="3.40.50.410">
    <property type="entry name" value="von Willebrand factor, type A domain"/>
    <property type="match status" value="1"/>
</dbReference>
<feature type="domain" description="FERM" evidence="2">
    <location>
        <begin position="14"/>
        <end position="294"/>
    </location>
</feature>
<dbReference type="InterPro" id="IPR002035">
    <property type="entry name" value="VWF_A"/>
</dbReference>
<dbReference type="Gene3D" id="1.20.80.10">
    <property type="match status" value="1"/>
</dbReference>
<dbReference type="CDD" id="cd00198">
    <property type="entry name" value="vWFA"/>
    <property type="match status" value="1"/>
</dbReference>
<dbReference type="FunFam" id="3.10.20.90:FF:000040">
    <property type="entry name" value="FERM, RhoGEF and pleckstrin domain-containing protein"/>
    <property type="match status" value="1"/>
</dbReference>
<dbReference type="Pfam" id="PF00373">
    <property type="entry name" value="FERM_M"/>
    <property type="match status" value="1"/>
</dbReference>
<dbReference type="InterPro" id="IPR035963">
    <property type="entry name" value="FERM_2"/>
</dbReference>
<protein>
    <recommendedName>
        <fullName evidence="6">FERM domain-containing protein</fullName>
    </recommendedName>
</protein>
<proteinExistence type="predicted"/>
<evidence type="ECO:0000259" key="3">
    <source>
        <dbReference type="PROSITE" id="PS50234"/>
    </source>
</evidence>
<dbReference type="InterPro" id="IPR019748">
    <property type="entry name" value="FERM_central"/>
</dbReference>
<dbReference type="InterPro" id="IPR014847">
    <property type="entry name" value="FA"/>
</dbReference>
<dbReference type="Pfam" id="PF08736">
    <property type="entry name" value="FA"/>
    <property type="match status" value="1"/>
</dbReference>
<feature type="region of interest" description="Disordered" evidence="1">
    <location>
        <begin position="396"/>
        <end position="456"/>
    </location>
</feature>
<dbReference type="SUPFAM" id="SSF53300">
    <property type="entry name" value="vWA-like"/>
    <property type="match status" value="1"/>
</dbReference>
<dbReference type="InterPro" id="IPR018980">
    <property type="entry name" value="FERM_PH-like_C"/>
</dbReference>
<accession>A0A814R4M0</accession>
<feature type="domain" description="VWFA" evidence="3">
    <location>
        <begin position="624"/>
        <end position="728"/>
    </location>
</feature>
<dbReference type="CDD" id="cd13193">
    <property type="entry name" value="FERM_C_FARP1-like"/>
    <property type="match status" value="1"/>
</dbReference>
<reference evidence="4" key="1">
    <citation type="submission" date="2021-02" db="EMBL/GenBank/DDBJ databases">
        <authorList>
            <person name="Nowell W R."/>
        </authorList>
    </citation>
    <scope>NUCLEOTIDE SEQUENCE</scope>
</reference>
<feature type="compositionally biased region" description="Basic and acidic residues" evidence="1">
    <location>
        <begin position="446"/>
        <end position="456"/>
    </location>
</feature>
<evidence type="ECO:0000259" key="2">
    <source>
        <dbReference type="PROSITE" id="PS50057"/>
    </source>
</evidence>